<sequence>METRAVSVGPVIFQQHNGMRYFGFGMNDCGYTSICDYAPQFVGHEQHDAHELMMVLLDVLQEDLNKVQLKPYIELKDADGRIDEVSNSTFFNFPTCVIRLPIITRACIQRNGKFMCL</sequence>
<dbReference type="GO" id="GO:0004843">
    <property type="term" value="F:cysteine-type deubiquitinase activity"/>
    <property type="evidence" value="ECO:0007669"/>
    <property type="project" value="InterPro"/>
</dbReference>
<dbReference type="GO" id="GO:0016579">
    <property type="term" value="P:protein deubiquitination"/>
    <property type="evidence" value="ECO:0007669"/>
    <property type="project" value="InterPro"/>
</dbReference>
<dbReference type="SUPFAM" id="SSF54001">
    <property type="entry name" value="Cysteine proteinases"/>
    <property type="match status" value="1"/>
</dbReference>
<accession>A0A3P6RFT5</accession>
<dbReference type="InterPro" id="IPR038765">
    <property type="entry name" value="Papain-like_cys_pep_sf"/>
</dbReference>
<dbReference type="Proteomes" id="UP000281553">
    <property type="component" value="Unassembled WGS sequence"/>
</dbReference>
<evidence type="ECO:0000313" key="3">
    <source>
        <dbReference type="Proteomes" id="UP000281553"/>
    </source>
</evidence>
<dbReference type="Pfam" id="PF00443">
    <property type="entry name" value="UCH"/>
    <property type="match status" value="1"/>
</dbReference>
<dbReference type="AlphaFoldDB" id="A0A3P6RFT5"/>
<proteinExistence type="predicted"/>
<evidence type="ECO:0000313" key="2">
    <source>
        <dbReference type="EMBL" id="VDK53600.1"/>
    </source>
</evidence>
<reference evidence="2 3" key="1">
    <citation type="submission" date="2018-11" db="EMBL/GenBank/DDBJ databases">
        <authorList>
            <consortium name="Pathogen Informatics"/>
        </authorList>
    </citation>
    <scope>NUCLEOTIDE SEQUENCE [LARGE SCALE GENOMIC DNA]</scope>
</reference>
<dbReference type="Gene3D" id="3.90.70.10">
    <property type="entry name" value="Cysteine proteinases"/>
    <property type="match status" value="1"/>
</dbReference>
<protein>
    <recommendedName>
        <fullName evidence="1">Peptidase C19 ubiquitin carboxyl-terminal hydrolase domain-containing protein</fullName>
    </recommendedName>
</protein>
<organism evidence="2 3">
    <name type="scientific">Dibothriocephalus latus</name>
    <name type="common">Fish tapeworm</name>
    <name type="synonym">Diphyllobothrium latum</name>
    <dbReference type="NCBI Taxonomy" id="60516"/>
    <lineage>
        <taxon>Eukaryota</taxon>
        <taxon>Metazoa</taxon>
        <taxon>Spiralia</taxon>
        <taxon>Lophotrochozoa</taxon>
        <taxon>Platyhelminthes</taxon>
        <taxon>Cestoda</taxon>
        <taxon>Eucestoda</taxon>
        <taxon>Diphyllobothriidea</taxon>
        <taxon>Diphyllobothriidae</taxon>
        <taxon>Dibothriocephalus</taxon>
    </lineage>
</organism>
<dbReference type="OrthoDB" id="265776at2759"/>
<gene>
    <name evidence="2" type="ORF">DILT_LOCUS1978</name>
</gene>
<dbReference type="InterPro" id="IPR001394">
    <property type="entry name" value="Peptidase_C19_UCH"/>
</dbReference>
<keyword evidence="3" id="KW-1185">Reference proteome</keyword>
<evidence type="ECO:0000259" key="1">
    <source>
        <dbReference type="Pfam" id="PF00443"/>
    </source>
</evidence>
<name>A0A3P6RFT5_DIBLA</name>
<feature type="domain" description="Peptidase C19 ubiquitin carboxyl-terminal hydrolase" evidence="1">
    <location>
        <begin position="34"/>
        <end position="74"/>
    </location>
</feature>
<dbReference type="EMBL" id="UYRU01018378">
    <property type="protein sequence ID" value="VDK53600.1"/>
    <property type="molecule type" value="Genomic_DNA"/>
</dbReference>